<dbReference type="SUPFAM" id="SSF56399">
    <property type="entry name" value="ADP-ribosylation"/>
    <property type="match status" value="1"/>
</dbReference>
<keyword evidence="4" id="KW-0808">Transferase</keyword>
<dbReference type="InterPro" id="IPR012317">
    <property type="entry name" value="Poly(ADP-ribose)pol_cat_dom"/>
</dbReference>
<feature type="transmembrane region" description="Helical" evidence="6">
    <location>
        <begin position="668"/>
        <end position="688"/>
    </location>
</feature>
<feature type="transmembrane region" description="Helical" evidence="6">
    <location>
        <begin position="749"/>
        <end position="773"/>
    </location>
</feature>
<dbReference type="Gene3D" id="3.30.720.50">
    <property type="match status" value="1"/>
</dbReference>
<evidence type="ECO:0000259" key="8">
    <source>
        <dbReference type="PROSITE" id="PS51059"/>
    </source>
</evidence>
<keyword evidence="6" id="KW-0812">Transmembrane</keyword>
<comment type="similarity">
    <text evidence="3">Belongs to the ARTD/PARP family.</text>
</comment>
<keyword evidence="5" id="KW-0175">Coiled coil</keyword>
<evidence type="ECO:0000256" key="5">
    <source>
        <dbReference type="SAM" id="Coils"/>
    </source>
</evidence>
<dbReference type="EC" id="2.4.2.-" evidence="4"/>
<dbReference type="GO" id="GO:1990404">
    <property type="term" value="F:NAD+-protein mono-ADP-ribosyltransferase activity"/>
    <property type="evidence" value="ECO:0007669"/>
    <property type="project" value="TreeGrafter"/>
</dbReference>
<dbReference type="SMART" id="SM00678">
    <property type="entry name" value="WWE"/>
    <property type="match status" value="1"/>
</dbReference>
<feature type="domain" description="PARP catalytic" evidence="8">
    <location>
        <begin position="389"/>
        <end position="648"/>
    </location>
</feature>
<dbReference type="GO" id="GO:0003950">
    <property type="term" value="F:NAD+ poly-ADP-ribosyltransferase activity"/>
    <property type="evidence" value="ECO:0007669"/>
    <property type="project" value="UniProtKB-UniRule"/>
</dbReference>
<keyword evidence="10" id="KW-1185">Reference proteome</keyword>
<evidence type="ECO:0000313" key="10">
    <source>
        <dbReference type="Proteomes" id="UP000186817"/>
    </source>
</evidence>
<dbReference type="Proteomes" id="UP000186817">
    <property type="component" value="Unassembled WGS sequence"/>
</dbReference>
<evidence type="ECO:0000256" key="6">
    <source>
        <dbReference type="SAM" id="Phobius"/>
    </source>
</evidence>
<dbReference type="InterPro" id="IPR018123">
    <property type="entry name" value="WWE-dom_subgr"/>
</dbReference>
<keyword evidence="4" id="KW-0520">NAD</keyword>
<feature type="coiled-coil region" evidence="5">
    <location>
        <begin position="288"/>
        <end position="343"/>
    </location>
</feature>
<evidence type="ECO:0000313" key="9">
    <source>
        <dbReference type="EMBL" id="OLP78197.1"/>
    </source>
</evidence>
<dbReference type="GO" id="GO:0005634">
    <property type="term" value="C:nucleus"/>
    <property type="evidence" value="ECO:0007669"/>
    <property type="project" value="UniProtKB-SubCell"/>
</dbReference>
<feature type="domain" description="WWE" evidence="7">
    <location>
        <begin position="57"/>
        <end position="134"/>
    </location>
</feature>
<evidence type="ECO:0000256" key="3">
    <source>
        <dbReference type="ARBA" id="ARBA00024347"/>
    </source>
</evidence>
<dbReference type="PROSITE" id="PS51059">
    <property type="entry name" value="PARP_CATALYTIC"/>
    <property type="match status" value="1"/>
</dbReference>
<dbReference type="InterPro" id="IPR051712">
    <property type="entry name" value="ARTD-AVP"/>
</dbReference>
<keyword evidence="6" id="KW-0472">Membrane</keyword>
<protein>
    <recommendedName>
        <fullName evidence="4">Poly [ADP-ribose] polymerase</fullName>
        <shortName evidence="4">PARP</shortName>
        <ecNumber evidence="4">2.4.2.-</ecNumber>
    </recommendedName>
</protein>
<dbReference type="InterPro" id="IPR004170">
    <property type="entry name" value="WWE_dom"/>
</dbReference>
<reference evidence="9 10" key="1">
    <citation type="submission" date="2016-02" db="EMBL/GenBank/DDBJ databases">
        <title>Genome analysis of coral dinoflagellate symbionts highlights evolutionary adaptations to a symbiotic lifestyle.</title>
        <authorList>
            <person name="Aranda M."/>
            <person name="Li Y."/>
            <person name="Liew Y.J."/>
            <person name="Baumgarten S."/>
            <person name="Simakov O."/>
            <person name="Wilson M."/>
            <person name="Piel J."/>
            <person name="Ashoor H."/>
            <person name="Bougouffa S."/>
            <person name="Bajic V.B."/>
            <person name="Ryu T."/>
            <person name="Ravasi T."/>
            <person name="Bayer T."/>
            <person name="Micklem G."/>
            <person name="Kim H."/>
            <person name="Bhak J."/>
            <person name="Lajeunesse T.C."/>
            <person name="Voolstra C.R."/>
        </authorList>
    </citation>
    <scope>NUCLEOTIDE SEQUENCE [LARGE SCALE GENOMIC DNA]</scope>
    <source>
        <strain evidence="9 10">CCMP2467</strain>
    </source>
</reference>
<feature type="transmembrane region" description="Helical" evidence="6">
    <location>
        <begin position="700"/>
        <end position="719"/>
    </location>
</feature>
<evidence type="ECO:0000259" key="7">
    <source>
        <dbReference type="PROSITE" id="PS50918"/>
    </source>
</evidence>
<evidence type="ECO:0000256" key="2">
    <source>
        <dbReference type="ARBA" id="ARBA00023242"/>
    </source>
</evidence>
<dbReference type="EMBL" id="LSRX01001647">
    <property type="protein sequence ID" value="OLP78197.1"/>
    <property type="molecule type" value="Genomic_DNA"/>
</dbReference>
<evidence type="ECO:0000256" key="1">
    <source>
        <dbReference type="ARBA" id="ARBA00004123"/>
    </source>
</evidence>
<dbReference type="Gene3D" id="3.90.228.10">
    <property type="match status" value="1"/>
</dbReference>
<sequence>MIAPTALAVFCKRHPDYPFRLDDVIDRVVARTIDFNTWESAWEGISCCRDQLAEAAVQTEPISTPIPLQRPQWQYLDGDHWRPAADEYTMSLEHAYSLGHSSCEVTVGHHIYDVDVEKRSQRNRATGVERSLRRVMVVDRDATVNHLRIIHALQQEQIACLSKQLSEQQALSQELSKRKTEDQEQIKMLSQQLSEQQAFYHNQLSEQRAANQEQNRMRRSLSQRLSGKQALCNQLLEQEAADQEQIKRLSEQLSEQQLLSQALSDHKAIDNSKIEHLGEQLCKQRALAERLSKQKAEEQGQMRFLSQHLSAQRAQCQQLSEQKAEYQEQNRRLSQELLKQQLLSQQLSEQKTVEQETVRVLTQQLSERKEIEQRHLVSLSHQLTSQLLSRLPDVDTASPAGCALHGTVPPLVYSALSNLFLASMTRHREARRSDNFCDPPQVEITRISEIMNPYLQGLYRHAREGLARRRPSGCAPPDGISAFKCAVADGHTSLNEYLLFHGCPMGAVESIVENGLDPQRGGEATGKLFGTGAYFAENASKSDFCTTCSECSSCRACKHPQAERCIFVVRVLLGQTKVVTDQVWKDYAEKKKDCRSWKRAPEDCDSVTAENLQNGGMVDHREFVVYKEQQSLVRFLIHYRHKSDCECCALRQAVEMLWTSEFFNRGEFFLTCMALLALPFIVSGFYALYVRCDSYLRPFLYFMVVSFVAEIGEWIVPLLTEGSCPLSHMGAPKGRVIAGMSAACGLMEVLFAFFICQLAAVEAYLIFTVWSLCEDMKVSMKGQLPQLLVHKQSREPGERELE</sequence>
<dbReference type="SUPFAM" id="SSF117839">
    <property type="entry name" value="WWE domain"/>
    <property type="match status" value="1"/>
</dbReference>
<name>A0A1Q9C5K9_SYMMI</name>
<dbReference type="GO" id="GO:0008270">
    <property type="term" value="F:zinc ion binding"/>
    <property type="evidence" value="ECO:0007669"/>
    <property type="project" value="InterPro"/>
</dbReference>
<gene>
    <name evidence="9" type="ORF">AK812_SmicGene41654</name>
</gene>
<proteinExistence type="inferred from homology"/>
<accession>A0A1Q9C5K9</accession>
<dbReference type="Pfam" id="PF00644">
    <property type="entry name" value="PARP"/>
    <property type="match status" value="1"/>
</dbReference>
<keyword evidence="2" id="KW-0539">Nucleus</keyword>
<dbReference type="PROSITE" id="PS50918">
    <property type="entry name" value="WWE"/>
    <property type="match status" value="1"/>
</dbReference>
<dbReference type="Pfam" id="PF02825">
    <property type="entry name" value="WWE"/>
    <property type="match status" value="1"/>
</dbReference>
<dbReference type="OrthoDB" id="440430at2759"/>
<dbReference type="AlphaFoldDB" id="A0A1Q9C5K9"/>
<keyword evidence="4" id="KW-0328">Glycosyltransferase</keyword>
<dbReference type="InterPro" id="IPR037197">
    <property type="entry name" value="WWE_dom_sf"/>
</dbReference>
<feature type="coiled-coil region" evidence="5">
    <location>
        <begin position="158"/>
        <end position="192"/>
    </location>
</feature>
<organism evidence="9 10">
    <name type="scientific">Symbiodinium microadriaticum</name>
    <name type="common">Dinoflagellate</name>
    <name type="synonym">Zooxanthella microadriatica</name>
    <dbReference type="NCBI Taxonomy" id="2951"/>
    <lineage>
        <taxon>Eukaryota</taxon>
        <taxon>Sar</taxon>
        <taxon>Alveolata</taxon>
        <taxon>Dinophyceae</taxon>
        <taxon>Suessiales</taxon>
        <taxon>Symbiodiniaceae</taxon>
        <taxon>Symbiodinium</taxon>
    </lineage>
</organism>
<comment type="subcellular location">
    <subcellularLocation>
        <location evidence="1">Nucleus</location>
    </subcellularLocation>
</comment>
<dbReference type="PANTHER" id="PTHR45740:SF2">
    <property type="entry name" value="POLY [ADP-RIBOSE] POLYMERASE"/>
    <property type="match status" value="1"/>
</dbReference>
<evidence type="ECO:0000256" key="4">
    <source>
        <dbReference type="RuleBase" id="RU362114"/>
    </source>
</evidence>
<dbReference type="PANTHER" id="PTHR45740">
    <property type="entry name" value="POLY [ADP-RIBOSE] POLYMERASE"/>
    <property type="match status" value="1"/>
</dbReference>
<keyword evidence="6" id="KW-1133">Transmembrane helix</keyword>
<comment type="caution">
    <text evidence="9">The sequence shown here is derived from an EMBL/GenBank/DDBJ whole genome shotgun (WGS) entry which is preliminary data.</text>
</comment>